<keyword evidence="4" id="KW-1185">Reference proteome</keyword>
<proteinExistence type="predicted"/>
<feature type="repeat" description="TPR" evidence="1">
    <location>
        <begin position="438"/>
        <end position="471"/>
    </location>
</feature>
<comment type="caution">
    <text evidence="3">The sequence shown here is derived from an EMBL/GenBank/DDBJ whole genome shotgun (WGS) entry which is preliminary data.</text>
</comment>
<organism evidence="3 4">
    <name type="scientific">Romeriopsis navalis LEGE 11480</name>
    <dbReference type="NCBI Taxonomy" id="2777977"/>
    <lineage>
        <taxon>Bacteria</taxon>
        <taxon>Bacillati</taxon>
        <taxon>Cyanobacteriota</taxon>
        <taxon>Cyanophyceae</taxon>
        <taxon>Leptolyngbyales</taxon>
        <taxon>Leptolyngbyaceae</taxon>
        <taxon>Romeriopsis</taxon>
        <taxon>Romeriopsis navalis</taxon>
    </lineage>
</organism>
<dbReference type="EMBL" id="JADEXQ010000025">
    <property type="protein sequence ID" value="MBE9029930.1"/>
    <property type="molecule type" value="Genomic_DNA"/>
</dbReference>
<dbReference type="SMART" id="SM00028">
    <property type="entry name" value="TPR"/>
    <property type="match status" value="13"/>
</dbReference>
<evidence type="ECO:0000313" key="3">
    <source>
        <dbReference type="EMBL" id="MBE9029930.1"/>
    </source>
</evidence>
<dbReference type="Pfam" id="PF12770">
    <property type="entry name" value="CHAT"/>
    <property type="match status" value="1"/>
</dbReference>
<evidence type="ECO:0000313" key="4">
    <source>
        <dbReference type="Proteomes" id="UP000625316"/>
    </source>
</evidence>
<keyword evidence="1" id="KW-0802">TPR repeat</keyword>
<dbReference type="PANTHER" id="PTHR10098">
    <property type="entry name" value="RAPSYN-RELATED"/>
    <property type="match status" value="1"/>
</dbReference>
<feature type="repeat" description="TPR" evidence="1">
    <location>
        <begin position="358"/>
        <end position="391"/>
    </location>
</feature>
<dbReference type="Proteomes" id="UP000625316">
    <property type="component" value="Unassembled WGS sequence"/>
</dbReference>
<dbReference type="InterPro" id="IPR019734">
    <property type="entry name" value="TPR_rpt"/>
</dbReference>
<dbReference type="Gene3D" id="1.25.40.10">
    <property type="entry name" value="Tetratricopeptide repeat domain"/>
    <property type="match status" value="3"/>
</dbReference>
<dbReference type="AlphaFoldDB" id="A0A928Z455"/>
<dbReference type="SUPFAM" id="SSF48452">
    <property type="entry name" value="TPR-like"/>
    <property type="match status" value="3"/>
</dbReference>
<evidence type="ECO:0000259" key="2">
    <source>
        <dbReference type="Pfam" id="PF12770"/>
    </source>
</evidence>
<gene>
    <name evidence="3" type="ORF">IQ266_09345</name>
</gene>
<evidence type="ECO:0000256" key="1">
    <source>
        <dbReference type="PROSITE-ProRule" id="PRU00339"/>
    </source>
</evidence>
<protein>
    <submittedName>
        <fullName evidence="3">CHAT domain-containing protein</fullName>
    </submittedName>
</protein>
<sequence>MAQLQRVLSIALGIGIITSSLAPMATPWVVAQTTSDRIQGLLDRGAELASQKQYERALQQYQQALKQFSQNQPAKLKGQILSRIGNIYRDRRQYDQAIPYFKQARVIYQAGQHHLLEGITLRAIGLSYRNLRQYDQALASLQAAKPVLFKQPDRYWQMLIWYDLGNLYARRRDYPKAIQAFQTALPLARALKRGSSTGQTLYKLAQAQHQLKQFTAAETNYKASLPLLRAANYRRSEANVQLQLGRLANDQRQPRRAIPYFQTVLRFARKIPTTDLEYAARLNLGRSEQQLGNLRQATTHLTTALKLAQQGDHQSQIWIVLEALGNVALQRGDYARAITQLSQARKIAIAIQNPQGEHSTTLNLGNAYYAVGDYNRAGKTYQQALTFAQQRKDLAAVGQIVGSLGILYRQTRDYPQALEFTQLSLEIAEKLNDVAEKQVSLMDLGLLYSATQKPKLALNAYQKALALAKRTDNPRAIGKIYGNIGALYTQQQDYTQGAKFMRLSVALAQQSQDLREQGVGLSNLGAILNQLGQYAEAETHLRQSIAIWDKQRQGLNRNLEYKTADRQKIALFERQTYTYSHLQRSLVAQAKAEAALEISEQSRTRALVELMARKRQGQTVRLKEQLDINIDRLKQIAQAQKATIVEYALLRDNVKPEQRAQSKYGQADLLIWVIQPSGQVTLRQVDLRPLVKAQNIELDNLIRMSRNTIGVRSRGITIAAAQPSTDALPTIDQPLRQLHQFLIEPIQDLLPSDPTQHVVFIPQKQLFTVPFYALQDAQGRYLLEQHTIRTAPSIQALGQTQPPLTNPSPQRHQALFQNALIVGNPTMPSITLRNGAASEQLLPLPNATTEAQAIARIAQTKALIGPQATKSLVLERMQQAKLVHLATHGLLDDFQDLGIPGAIALAPDGTGQPNDGILTTDELTDPQRQLPAELVVLSACNTGRGTITGDGVIGLSRAFLGAGVPSVVVSLWAVDDRSTSVLMTEFYRNLKTNPDRAAALRQAMLKTRQQYPDPFHWAAFTLVGQK</sequence>
<feature type="repeat" description="TPR" evidence="1">
    <location>
        <begin position="38"/>
        <end position="71"/>
    </location>
</feature>
<dbReference type="Pfam" id="PF13424">
    <property type="entry name" value="TPR_12"/>
    <property type="match status" value="4"/>
</dbReference>
<dbReference type="InterPro" id="IPR011990">
    <property type="entry name" value="TPR-like_helical_dom_sf"/>
</dbReference>
<accession>A0A928Z455</accession>
<feature type="domain" description="CHAT" evidence="2">
    <location>
        <begin position="733"/>
        <end position="1025"/>
    </location>
</feature>
<name>A0A928Z455_9CYAN</name>
<feature type="repeat" description="TPR" evidence="1">
    <location>
        <begin position="78"/>
        <end position="111"/>
    </location>
</feature>
<reference evidence="3" key="1">
    <citation type="submission" date="2020-10" db="EMBL/GenBank/DDBJ databases">
        <authorList>
            <person name="Castelo-Branco R."/>
            <person name="Eusebio N."/>
            <person name="Adriana R."/>
            <person name="Vieira A."/>
            <person name="Brugerolle De Fraissinette N."/>
            <person name="Rezende De Castro R."/>
            <person name="Schneider M.P."/>
            <person name="Vasconcelos V."/>
            <person name="Leao P.N."/>
        </authorList>
    </citation>
    <scope>NUCLEOTIDE SEQUENCE</scope>
    <source>
        <strain evidence="3">LEGE 11480</strain>
    </source>
</reference>
<dbReference type="InterPro" id="IPR024983">
    <property type="entry name" value="CHAT_dom"/>
</dbReference>
<dbReference type="PANTHER" id="PTHR10098:SF108">
    <property type="entry name" value="TETRATRICOPEPTIDE REPEAT PROTEIN 28"/>
    <property type="match status" value="1"/>
</dbReference>
<dbReference type="PROSITE" id="PS50005">
    <property type="entry name" value="TPR"/>
    <property type="match status" value="5"/>
</dbReference>
<dbReference type="Pfam" id="PF13432">
    <property type="entry name" value="TPR_16"/>
    <property type="match status" value="1"/>
</dbReference>
<feature type="repeat" description="TPR" evidence="1">
    <location>
        <begin position="158"/>
        <end position="191"/>
    </location>
</feature>
<dbReference type="RefSeq" id="WP_264324756.1">
    <property type="nucleotide sequence ID" value="NZ_JADEXQ010000025.1"/>
</dbReference>